<dbReference type="EMBL" id="FNXT01001043">
    <property type="protein sequence ID" value="SZX71290.1"/>
    <property type="molecule type" value="Genomic_DNA"/>
</dbReference>
<name>A0A383W239_TETOB</name>
<dbReference type="AlphaFoldDB" id="A0A383W239"/>
<sequence length="72" mass="7940">MLSAGAPQAENERVDVSGLANLLQGHRAMQALHTSGKQQPQQKPARQRRGRGGQQLEIEYEEEQAAPVAQRH</sequence>
<evidence type="ECO:0000256" key="1">
    <source>
        <dbReference type="SAM" id="MobiDB-lite"/>
    </source>
</evidence>
<gene>
    <name evidence="2" type="ORF">BQ4739_LOCUS11424</name>
</gene>
<evidence type="ECO:0000313" key="3">
    <source>
        <dbReference type="Proteomes" id="UP000256970"/>
    </source>
</evidence>
<organism evidence="2 3">
    <name type="scientific">Tetradesmus obliquus</name>
    <name type="common">Green alga</name>
    <name type="synonym">Acutodesmus obliquus</name>
    <dbReference type="NCBI Taxonomy" id="3088"/>
    <lineage>
        <taxon>Eukaryota</taxon>
        <taxon>Viridiplantae</taxon>
        <taxon>Chlorophyta</taxon>
        <taxon>core chlorophytes</taxon>
        <taxon>Chlorophyceae</taxon>
        <taxon>CS clade</taxon>
        <taxon>Sphaeropleales</taxon>
        <taxon>Scenedesmaceae</taxon>
        <taxon>Tetradesmus</taxon>
    </lineage>
</organism>
<protein>
    <submittedName>
        <fullName evidence="2">Uncharacterized protein</fullName>
    </submittedName>
</protein>
<proteinExistence type="predicted"/>
<feature type="region of interest" description="Disordered" evidence="1">
    <location>
        <begin position="29"/>
        <end position="72"/>
    </location>
</feature>
<reference evidence="2 3" key="1">
    <citation type="submission" date="2016-10" db="EMBL/GenBank/DDBJ databases">
        <authorList>
            <person name="Cai Z."/>
        </authorList>
    </citation>
    <scope>NUCLEOTIDE SEQUENCE [LARGE SCALE GENOMIC DNA]</scope>
</reference>
<keyword evidence="3" id="KW-1185">Reference proteome</keyword>
<dbReference type="Proteomes" id="UP000256970">
    <property type="component" value="Unassembled WGS sequence"/>
</dbReference>
<accession>A0A383W239</accession>
<evidence type="ECO:0000313" key="2">
    <source>
        <dbReference type="EMBL" id="SZX71290.1"/>
    </source>
</evidence>